<sequence>MTVQTTVLKDVAMVMLDFSVWSGSKKLEPSDFINVDVQDLPPSRVASYGIKHLIEKERLQPFKTIRNQAERVCNRYGTRLLGGYAIPLDCVEVIGVELQAICAKFNDEVDNFIQAYDDAIADWIVKNPEFAEPLRRAMLPRSKVKSRFSASFSIFEVSASPRDKTNSLASVGSELLDSVLLSIVNGVKPQLASKTGNSASDWFRVEVRQSIVEAAQKLRRFSFCDRSGGMKVLADDLEASVAGSGKIHGAEFEKLWAIISRFTSLDAMKQFVEECANRAPATLAIAGSAPSPDTIKDDLGFPMSGFVAGEAPASPDAPVFAEDKEEAFAHEAEAVAASDEEAPANVVSFPMPDHDQPVKFADTFDF</sequence>
<protein>
    <submittedName>
        <fullName evidence="1">DUF3150 domain-containing protein</fullName>
    </submittedName>
</protein>
<dbReference type="RefSeq" id="WP_124964916.1">
    <property type="nucleotide sequence ID" value="NZ_RRAZ01000013.1"/>
</dbReference>
<organism evidence="1 2">
    <name type="scientific">Falsigemmobacter faecalis</name>
    <dbReference type="NCBI Taxonomy" id="2488730"/>
    <lineage>
        <taxon>Bacteria</taxon>
        <taxon>Pseudomonadati</taxon>
        <taxon>Pseudomonadota</taxon>
        <taxon>Alphaproteobacteria</taxon>
        <taxon>Rhodobacterales</taxon>
        <taxon>Paracoccaceae</taxon>
        <taxon>Falsigemmobacter</taxon>
    </lineage>
</organism>
<keyword evidence="2" id="KW-1185">Reference proteome</keyword>
<dbReference type="Proteomes" id="UP000282125">
    <property type="component" value="Unassembled WGS sequence"/>
</dbReference>
<dbReference type="Pfam" id="PF11348">
    <property type="entry name" value="DUF3150"/>
    <property type="match status" value="1"/>
</dbReference>
<dbReference type="EMBL" id="RRAZ01000013">
    <property type="protein sequence ID" value="RRH74461.1"/>
    <property type="molecule type" value="Genomic_DNA"/>
</dbReference>
<proteinExistence type="predicted"/>
<dbReference type="InterPro" id="IPR021496">
    <property type="entry name" value="DUF3150"/>
</dbReference>
<reference evidence="1 2" key="1">
    <citation type="submission" date="2018-11" db="EMBL/GenBank/DDBJ databases">
        <title>Gemmobacter sp. nov., YIM 102744-1 draft genome.</title>
        <authorList>
            <person name="Li G."/>
            <person name="Jiang Y."/>
        </authorList>
    </citation>
    <scope>NUCLEOTIDE SEQUENCE [LARGE SCALE GENOMIC DNA]</scope>
    <source>
        <strain evidence="1 2">YIM 102744-1</strain>
    </source>
</reference>
<comment type="caution">
    <text evidence="1">The sequence shown here is derived from an EMBL/GenBank/DDBJ whole genome shotgun (WGS) entry which is preliminary data.</text>
</comment>
<accession>A0A3P3DJQ6</accession>
<dbReference type="OrthoDB" id="8900573at2"/>
<gene>
    <name evidence="1" type="ORF">EG244_10275</name>
</gene>
<name>A0A3P3DJQ6_9RHOB</name>
<evidence type="ECO:0000313" key="2">
    <source>
        <dbReference type="Proteomes" id="UP000282125"/>
    </source>
</evidence>
<evidence type="ECO:0000313" key="1">
    <source>
        <dbReference type="EMBL" id="RRH74461.1"/>
    </source>
</evidence>
<dbReference type="AlphaFoldDB" id="A0A3P3DJQ6"/>